<proteinExistence type="predicted"/>
<evidence type="ECO:0008006" key="5">
    <source>
        <dbReference type="Google" id="ProtNLM"/>
    </source>
</evidence>
<sequence length="238" mass="24834">MPPLKLIAPALTIALAACGGPHAEGNAASAGTGPNRPAAAAVPDRQQSAPPATMAQGNAPMHDIDSFVPAGMKVVETIRGDLTGAGRSDALMVVSPPPAGNEKLGEGAPRTVVLLIQDASGSLHKSAENARIVPCARCGGLAGDPYAYSRIEKGRFTISVSGGSRERWGDDFIFRYAADRKTWLLEKVVRELTDTQTEQHKALELSPKDFGQVPFADFDPATLPKAGPLQETGDAATN</sequence>
<evidence type="ECO:0000256" key="2">
    <source>
        <dbReference type="SAM" id="SignalP"/>
    </source>
</evidence>
<feature type="signal peptide" evidence="2">
    <location>
        <begin position="1"/>
        <end position="23"/>
    </location>
</feature>
<organism evidence="3 4">
    <name type="scientific">Xanthomonas graminis pv. phlei</name>
    <dbReference type="NCBI Taxonomy" id="487906"/>
    <lineage>
        <taxon>Bacteria</taxon>
        <taxon>Pseudomonadati</taxon>
        <taxon>Pseudomonadota</taxon>
        <taxon>Gammaproteobacteria</taxon>
        <taxon>Lysobacterales</taxon>
        <taxon>Lysobacteraceae</taxon>
        <taxon>Xanthomonas</taxon>
        <taxon>Xanthomonas translucens group</taxon>
        <taxon>Xanthomonas graminis</taxon>
    </lineage>
</organism>
<evidence type="ECO:0000256" key="1">
    <source>
        <dbReference type="SAM" id="MobiDB-lite"/>
    </source>
</evidence>
<protein>
    <recommendedName>
        <fullName evidence="5">Lipoprotein</fullName>
    </recommendedName>
</protein>
<evidence type="ECO:0000313" key="4">
    <source>
        <dbReference type="Proteomes" id="UP000045978"/>
    </source>
</evidence>
<gene>
    <name evidence="3" type="ORF">XTPLMG730_2853</name>
</gene>
<feature type="region of interest" description="Disordered" evidence="1">
    <location>
        <begin position="23"/>
        <end position="63"/>
    </location>
</feature>
<name>A0A0K2ZXR9_9XANT</name>
<feature type="chain" id="PRO_5005493081" description="Lipoprotein" evidence="2">
    <location>
        <begin position="24"/>
        <end position="238"/>
    </location>
</feature>
<accession>A0A0K2ZXR9</accession>
<dbReference type="Proteomes" id="UP000045978">
    <property type="component" value="Unassembled WGS sequence"/>
</dbReference>
<reference evidence="3 4" key="1">
    <citation type="submission" date="2015-07" db="EMBL/GenBank/DDBJ databases">
        <authorList>
            <person name="Noorani M."/>
        </authorList>
    </citation>
    <scope>NUCLEOTIDE SEQUENCE [LARGE SCALE GENOMIC DNA]</scope>
    <source>
        <strain evidence="3">LMG730</strain>
    </source>
</reference>
<dbReference type="PROSITE" id="PS51257">
    <property type="entry name" value="PROKAR_LIPOPROTEIN"/>
    <property type="match status" value="1"/>
</dbReference>
<evidence type="ECO:0000313" key="3">
    <source>
        <dbReference type="EMBL" id="CTP90556.1"/>
    </source>
</evidence>
<dbReference type="EMBL" id="CXOJ01000072">
    <property type="protein sequence ID" value="CTP90556.1"/>
    <property type="molecule type" value="Genomic_DNA"/>
</dbReference>
<keyword evidence="2" id="KW-0732">Signal</keyword>
<dbReference type="AlphaFoldDB" id="A0A0K2ZXR9"/>